<evidence type="ECO:0000313" key="2">
    <source>
        <dbReference type="EMBL" id="BBP01990.1"/>
    </source>
</evidence>
<accession>A0A809SIJ3</accession>
<organism evidence="2 3">
    <name type="scientific">Sulfuriferula nivalis</name>
    <dbReference type="NCBI Taxonomy" id="2675298"/>
    <lineage>
        <taxon>Bacteria</taxon>
        <taxon>Pseudomonadati</taxon>
        <taxon>Pseudomonadota</taxon>
        <taxon>Betaproteobacteria</taxon>
        <taxon>Nitrosomonadales</taxon>
        <taxon>Sulfuricellaceae</taxon>
        <taxon>Sulfuriferula</taxon>
    </lineage>
</organism>
<evidence type="ECO:0000256" key="1">
    <source>
        <dbReference type="SAM" id="Phobius"/>
    </source>
</evidence>
<dbReference type="RefSeq" id="WP_162085692.1">
    <property type="nucleotide sequence ID" value="NZ_AP021881.1"/>
</dbReference>
<reference evidence="3" key="1">
    <citation type="submission" date="2019-11" db="EMBL/GenBank/DDBJ databases">
        <title>Isolation and characterization of a novel species in the genus Sulfuriferula.</title>
        <authorList>
            <person name="Mochizuki J."/>
            <person name="Kojima H."/>
            <person name="Fukui M."/>
        </authorList>
    </citation>
    <scope>NUCLEOTIDE SEQUENCE [LARGE SCALE GENOMIC DNA]</scope>
    <source>
        <strain evidence="3">SGTM</strain>
    </source>
</reference>
<name>A0A809SIJ3_9PROT</name>
<dbReference type="EMBL" id="AP021881">
    <property type="protein sequence ID" value="BBP01990.1"/>
    <property type="molecule type" value="Genomic_DNA"/>
</dbReference>
<keyword evidence="1" id="KW-0812">Transmembrane</keyword>
<proteinExistence type="predicted"/>
<dbReference type="Proteomes" id="UP000463939">
    <property type="component" value="Chromosome"/>
</dbReference>
<feature type="transmembrane region" description="Helical" evidence="1">
    <location>
        <begin position="7"/>
        <end position="29"/>
    </location>
</feature>
<evidence type="ECO:0000313" key="3">
    <source>
        <dbReference type="Proteomes" id="UP000463939"/>
    </source>
</evidence>
<dbReference type="AlphaFoldDB" id="A0A809SIJ3"/>
<sequence length="253" mass="28221">MRFFNRLIISVGFLVVLVGIAQFFILHWIDQQKIIVVSDARNSLRLVADAYMMLPGDCGEKCVARTITLAHLVALSQYGKKTSADLAKDLATGYSLLNAALIRGQLPNKTAEFELALERLLFFNRMSVLAENWGRSLDGSDIVEKVTSLEKYAYDDEENSVSLRESQLFSILHGNKFNLSMSHFESPSDKIPFSESYQLLVTGYALCAVGHEEGADYLKQVIPFFKNNHNSFIYATVRNLDAPLIAAAEKQAG</sequence>
<dbReference type="KEGG" id="sniv:SFSGTM_26980"/>
<gene>
    <name evidence="2" type="ORF">SFSGTM_26980</name>
</gene>
<keyword evidence="1" id="KW-1133">Transmembrane helix</keyword>
<protein>
    <submittedName>
        <fullName evidence="2">Uncharacterized protein</fullName>
    </submittedName>
</protein>
<keyword evidence="1" id="KW-0472">Membrane</keyword>
<keyword evidence="3" id="KW-1185">Reference proteome</keyword>